<name>A0ABM7DPV4_9GAMM</name>
<keyword evidence="4" id="KW-1185">Reference proteome</keyword>
<dbReference type="Proteomes" id="UP000278437">
    <property type="component" value="Chromosome"/>
</dbReference>
<dbReference type="PANTHER" id="PTHR35535:SF1">
    <property type="entry name" value="HEAT SHOCK PROTEIN HSLJ"/>
    <property type="match status" value="1"/>
</dbReference>
<gene>
    <name evidence="3" type="ORF">STH12_02643</name>
</gene>
<feature type="signal peptide" evidence="1">
    <location>
        <begin position="1"/>
        <end position="26"/>
    </location>
</feature>
<evidence type="ECO:0000256" key="1">
    <source>
        <dbReference type="SAM" id="SignalP"/>
    </source>
</evidence>
<accession>A0ABM7DPV4</accession>
<dbReference type="Pfam" id="PF03724">
    <property type="entry name" value="META"/>
    <property type="match status" value="1"/>
</dbReference>
<organism evidence="3 4">
    <name type="scientific">Shewanella khirikhana</name>
    <dbReference type="NCBI Taxonomy" id="1965282"/>
    <lineage>
        <taxon>Bacteria</taxon>
        <taxon>Pseudomonadati</taxon>
        <taxon>Pseudomonadota</taxon>
        <taxon>Gammaproteobacteria</taxon>
        <taxon>Alteromonadales</taxon>
        <taxon>Shewanellaceae</taxon>
        <taxon>Shewanella</taxon>
    </lineage>
</organism>
<protein>
    <submittedName>
        <fullName evidence="3">Heat-inducible protein</fullName>
    </submittedName>
</protein>
<feature type="domain" description="DUF306" evidence="2">
    <location>
        <begin position="43"/>
        <end position="142"/>
    </location>
</feature>
<dbReference type="EMBL" id="CP020373">
    <property type="protein sequence ID" value="AZQ11712.1"/>
    <property type="molecule type" value="Genomic_DNA"/>
</dbReference>
<dbReference type="Gene3D" id="2.40.128.270">
    <property type="match status" value="1"/>
</dbReference>
<reference evidence="4" key="1">
    <citation type="submission" date="2017-03" db="EMBL/GenBank/DDBJ databases">
        <title>Full genome sequence of a non-lethal Shewanella isolate that potentiates virulence of Vibio parahaemolyticus causing acute hepatopancreatic necrosis disease (AHPND) in shrimp.</title>
        <authorList>
            <person name="Prachumwat A."/>
            <person name="Sritunyalucksana K."/>
        </authorList>
    </citation>
    <scope>NUCLEOTIDE SEQUENCE [LARGE SCALE GENOMIC DNA]</scope>
    <source>
        <strain evidence="4">TH2012</strain>
    </source>
</reference>
<proteinExistence type="predicted"/>
<evidence type="ECO:0000259" key="2">
    <source>
        <dbReference type="Pfam" id="PF03724"/>
    </source>
</evidence>
<feature type="chain" id="PRO_5045036365" evidence="1">
    <location>
        <begin position="27"/>
        <end position="147"/>
    </location>
</feature>
<dbReference type="InterPro" id="IPR053147">
    <property type="entry name" value="Hsp_HslJ-like"/>
</dbReference>
<sequence length="147" mass="15913">MPSKYSMETCMIKKIALIAAATLSLAGCQTTPTSEVSNMDLLGSWHIEQVYDRPVIDYSPAKLVFEPSGKLTGNNSCNNFFGSYAQDGDKLTLMPAGMTRKACVDALMDQEARVTDALPKVHAAKESQGKLLLLDEAGQTLVILSRL</sequence>
<dbReference type="PANTHER" id="PTHR35535">
    <property type="entry name" value="HEAT SHOCK PROTEIN HSLJ"/>
    <property type="match status" value="1"/>
</dbReference>
<dbReference type="InterPro" id="IPR005184">
    <property type="entry name" value="DUF306_Meta_HslJ"/>
</dbReference>
<dbReference type="InterPro" id="IPR038670">
    <property type="entry name" value="HslJ-like_sf"/>
</dbReference>
<dbReference type="PROSITE" id="PS51257">
    <property type="entry name" value="PROKAR_LIPOPROTEIN"/>
    <property type="match status" value="1"/>
</dbReference>
<keyword evidence="1" id="KW-0732">Signal</keyword>
<evidence type="ECO:0000313" key="3">
    <source>
        <dbReference type="EMBL" id="AZQ11712.1"/>
    </source>
</evidence>
<evidence type="ECO:0000313" key="4">
    <source>
        <dbReference type="Proteomes" id="UP000278437"/>
    </source>
</evidence>